<dbReference type="InterPro" id="IPR011042">
    <property type="entry name" value="6-blade_b-propeller_TolB-like"/>
</dbReference>
<dbReference type="PANTHER" id="PTHR19328:SF13">
    <property type="entry name" value="HIPL1 PROTEIN"/>
    <property type="match status" value="1"/>
</dbReference>
<dbReference type="EMBL" id="FRCY01000001">
    <property type="protein sequence ID" value="SHM45152.1"/>
    <property type="molecule type" value="Genomic_DNA"/>
</dbReference>
<dbReference type="RefSeq" id="WP_073091314.1">
    <property type="nucleotide sequence ID" value="NZ_FRCY01000001.1"/>
</dbReference>
<keyword evidence="3" id="KW-1185">Reference proteome</keyword>
<reference evidence="2 3" key="1">
    <citation type="submission" date="2016-11" db="EMBL/GenBank/DDBJ databases">
        <authorList>
            <person name="Jaros S."/>
            <person name="Januszkiewicz K."/>
            <person name="Wedrychowicz H."/>
        </authorList>
    </citation>
    <scope>NUCLEOTIDE SEQUENCE [LARGE SCALE GENOMIC DNA]</scope>
    <source>
        <strain evidence="2 3">CGMCC 1.6102</strain>
    </source>
</reference>
<gene>
    <name evidence="2" type="ORF">SAMN04488057_101495</name>
</gene>
<dbReference type="PROSITE" id="PS51257">
    <property type="entry name" value="PROKAR_LIPOPROTEIN"/>
    <property type="match status" value="1"/>
</dbReference>
<dbReference type="InterPro" id="IPR011041">
    <property type="entry name" value="Quinoprot_gluc/sorb_DH_b-prop"/>
</dbReference>
<dbReference type="AlphaFoldDB" id="A0A1M7IWN9"/>
<proteinExistence type="predicted"/>
<feature type="domain" description="Glucose/Sorbosone dehydrogenase" evidence="1">
    <location>
        <begin position="54"/>
        <end position="387"/>
    </location>
</feature>
<dbReference type="STRING" id="388280.SAMN04488057_101495"/>
<protein>
    <submittedName>
        <fullName evidence="2">Glucose/arabinose dehydrogenase, beta-propeller fold</fullName>
    </submittedName>
</protein>
<evidence type="ECO:0000313" key="2">
    <source>
        <dbReference type="EMBL" id="SHM45152.1"/>
    </source>
</evidence>
<dbReference type="Gene3D" id="2.120.10.30">
    <property type="entry name" value="TolB, C-terminal domain"/>
    <property type="match status" value="1"/>
</dbReference>
<evidence type="ECO:0000313" key="3">
    <source>
        <dbReference type="Proteomes" id="UP000184513"/>
    </source>
</evidence>
<dbReference type="Proteomes" id="UP000184513">
    <property type="component" value="Unassembled WGS sequence"/>
</dbReference>
<dbReference type="InterPro" id="IPR012938">
    <property type="entry name" value="Glc/Sorbosone_DH"/>
</dbReference>
<organism evidence="2 3">
    <name type="scientific">Cyclobacterium lianum</name>
    <dbReference type="NCBI Taxonomy" id="388280"/>
    <lineage>
        <taxon>Bacteria</taxon>
        <taxon>Pseudomonadati</taxon>
        <taxon>Bacteroidota</taxon>
        <taxon>Cytophagia</taxon>
        <taxon>Cytophagales</taxon>
        <taxon>Cyclobacteriaceae</taxon>
        <taxon>Cyclobacterium</taxon>
    </lineage>
</organism>
<dbReference type="SUPFAM" id="SSF50952">
    <property type="entry name" value="Soluble quinoprotein glucose dehydrogenase"/>
    <property type="match status" value="1"/>
</dbReference>
<accession>A0A1M7IWN9</accession>
<evidence type="ECO:0000259" key="1">
    <source>
        <dbReference type="Pfam" id="PF07995"/>
    </source>
</evidence>
<sequence>MKIDKIMKINIQFLSIGAGIFLLGCIETRILVPEAPFPIADDSFVIDTVATGFTIPYGIAIVGEEEYFITDRIGKMFHLNGNTITEVTGLPAVVTFGVPGLPAILHGGLMDISLHPDYASNGWIYISYLDHDGFAKVSRLTLENHTIDRLETIFVTRDQNYTGNGMRIAWQDEFHFFLNIGNSDFSTSTNPIMHAQDLNHDAGKIHRLREDGSVPIDNPVFDGSTSPTSIWSYGHRDVQGLFYERSSDTLFGLEHGPKGGDEFNVIEKGGNYGWPLFSFGINYDGASVSTISEDSASVFTVFPEHTWTVPTRSGGQALAPSCLLKVSGSTISDWNGCFVFGSLAYRRMMKYDPNSGETVALDIPGRVRTIKQLPGGDILALVERDDLRLENGKIIKIRHLTE</sequence>
<name>A0A1M7IWN9_9BACT</name>
<dbReference type="PANTHER" id="PTHR19328">
    <property type="entry name" value="HEDGEHOG-INTERACTING PROTEIN"/>
    <property type="match status" value="1"/>
</dbReference>
<dbReference type="OrthoDB" id="9770043at2"/>
<dbReference type="Pfam" id="PF07995">
    <property type="entry name" value="GSDH"/>
    <property type="match status" value="1"/>
</dbReference>